<dbReference type="GO" id="GO:0003964">
    <property type="term" value="F:RNA-directed DNA polymerase activity"/>
    <property type="evidence" value="ECO:0007669"/>
    <property type="project" value="UniProtKB-KW"/>
</dbReference>
<accession>A0A5E4N8H1</accession>
<dbReference type="PANTHER" id="PTHR47027">
    <property type="entry name" value="REVERSE TRANSCRIPTASE DOMAIN-CONTAINING PROTEIN"/>
    <property type="match status" value="1"/>
</dbReference>
<keyword evidence="1" id="KW-0808">Transferase</keyword>
<dbReference type="OrthoDB" id="10033659at2759"/>
<evidence type="ECO:0000313" key="1">
    <source>
        <dbReference type="EMBL" id="VVC40060.1"/>
    </source>
</evidence>
<dbReference type="EMBL" id="CABPRJ010001900">
    <property type="protein sequence ID" value="VVC40060.1"/>
    <property type="molecule type" value="Genomic_DNA"/>
</dbReference>
<reference evidence="1 2" key="1">
    <citation type="submission" date="2019-08" db="EMBL/GenBank/DDBJ databases">
        <authorList>
            <person name="Alioto T."/>
            <person name="Alioto T."/>
            <person name="Gomez Garrido J."/>
        </authorList>
    </citation>
    <scope>NUCLEOTIDE SEQUENCE [LARGE SCALE GENOMIC DNA]</scope>
</reference>
<gene>
    <name evidence="1" type="ORF">CINCED_3A020256</name>
</gene>
<name>A0A5E4N8H1_9HEMI</name>
<dbReference type="Proteomes" id="UP000325440">
    <property type="component" value="Unassembled WGS sequence"/>
</dbReference>
<keyword evidence="2" id="KW-1185">Reference proteome</keyword>
<sequence>MLKDYNTTLVYESCINKTIKTLSQDYSINKIWESIKESTRNAAYKTLRKIQWYQKMRKHKQLKNKINRDTKEARGKLLEDRLERKKANTKIRCINGNLLLDNEDVVCRWSQYIEILYQGNEIKCPNNTNNPDIKRTKKAILSLRLLIKKQLEFNKDIFIAFIGLEKAFDTALWADLFKTLKEVDVDYKDIRIISHIYKEKSAIIPVLDKSETAKTRKGVRQERSLSPILFIIYIGQYINEIKETQNWFDNRRRIDF</sequence>
<dbReference type="AlphaFoldDB" id="A0A5E4N8H1"/>
<dbReference type="PANTHER" id="PTHR47027:SF20">
    <property type="entry name" value="REVERSE TRANSCRIPTASE-LIKE PROTEIN WITH RNA-DIRECTED DNA POLYMERASE DOMAIN"/>
    <property type="match status" value="1"/>
</dbReference>
<proteinExistence type="predicted"/>
<keyword evidence="1" id="KW-0695">RNA-directed DNA polymerase</keyword>
<organism evidence="1 2">
    <name type="scientific">Cinara cedri</name>
    <dbReference type="NCBI Taxonomy" id="506608"/>
    <lineage>
        <taxon>Eukaryota</taxon>
        <taxon>Metazoa</taxon>
        <taxon>Ecdysozoa</taxon>
        <taxon>Arthropoda</taxon>
        <taxon>Hexapoda</taxon>
        <taxon>Insecta</taxon>
        <taxon>Pterygota</taxon>
        <taxon>Neoptera</taxon>
        <taxon>Paraneoptera</taxon>
        <taxon>Hemiptera</taxon>
        <taxon>Sternorrhyncha</taxon>
        <taxon>Aphidomorpha</taxon>
        <taxon>Aphidoidea</taxon>
        <taxon>Aphididae</taxon>
        <taxon>Lachninae</taxon>
        <taxon>Cinara</taxon>
    </lineage>
</organism>
<protein>
    <submittedName>
        <fullName evidence="1">Reverse transcriptase domain</fullName>
    </submittedName>
</protein>
<evidence type="ECO:0000313" key="2">
    <source>
        <dbReference type="Proteomes" id="UP000325440"/>
    </source>
</evidence>
<keyword evidence="1" id="KW-0548">Nucleotidyltransferase</keyword>